<evidence type="ECO:0000313" key="3">
    <source>
        <dbReference type="Proteomes" id="UP001595528"/>
    </source>
</evidence>
<name>A0ABV7L7N1_9PROT</name>
<dbReference type="EMBL" id="JBHRTR010000037">
    <property type="protein sequence ID" value="MFC3230282.1"/>
    <property type="molecule type" value="Genomic_DNA"/>
</dbReference>
<evidence type="ECO:0008006" key="4">
    <source>
        <dbReference type="Google" id="ProtNLM"/>
    </source>
</evidence>
<sequence>MRSGVVIIAAVFALVAAAAILVYAVDIDVTDSGEMPTAEVNVDVEGGALPEADVDTAEVEVGSEKREVTVPEVDVTMEERNVEMPTVELEPADADEGARSGG</sequence>
<reference evidence="3" key="1">
    <citation type="journal article" date="2019" name="Int. J. Syst. Evol. Microbiol.">
        <title>The Global Catalogue of Microorganisms (GCM) 10K type strain sequencing project: providing services to taxonomists for standard genome sequencing and annotation.</title>
        <authorList>
            <consortium name="The Broad Institute Genomics Platform"/>
            <consortium name="The Broad Institute Genome Sequencing Center for Infectious Disease"/>
            <person name="Wu L."/>
            <person name="Ma J."/>
        </authorList>
    </citation>
    <scope>NUCLEOTIDE SEQUENCE [LARGE SCALE GENOMIC DNA]</scope>
    <source>
        <strain evidence="3">KCTC 42964</strain>
    </source>
</reference>
<protein>
    <recommendedName>
        <fullName evidence="4">Secreted protein</fullName>
    </recommendedName>
</protein>
<dbReference type="Proteomes" id="UP001595528">
    <property type="component" value="Unassembled WGS sequence"/>
</dbReference>
<comment type="caution">
    <text evidence="2">The sequence shown here is derived from an EMBL/GenBank/DDBJ whole genome shotgun (WGS) entry which is preliminary data.</text>
</comment>
<evidence type="ECO:0000256" key="1">
    <source>
        <dbReference type="SAM" id="MobiDB-lite"/>
    </source>
</evidence>
<proteinExistence type="predicted"/>
<feature type="region of interest" description="Disordered" evidence="1">
    <location>
        <begin position="77"/>
        <end position="102"/>
    </location>
</feature>
<gene>
    <name evidence="2" type="ORF">ACFOGJ_23730</name>
</gene>
<keyword evidence="3" id="KW-1185">Reference proteome</keyword>
<evidence type="ECO:0000313" key="2">
    <source>
        <dbReference type="EMBL" id="MFC3230282.1"/>
    </source>
</evidence>
<dbReference type="RefSeq" id="WP_379905308.1">
    <property type="nucleotide sequence ID" value="NZ_JBHRTR010000037.1"/>
</dbReference>
<accession>A0ABV7L7N1</accession>
<organism evidence="2 3">
    <name type="scientific">Marinibaculum pumilum</name>
    <dbReference type="NCBI Taxonomy" id="1766165"/>
    <lineage>
        <taxon>Bacteria</taxon>
        <taxon>Pseudomonadati</taxon>
        <taxon>Pseudomonadota</taxon>
        <taxon>Alphaproteobacteria</taxon>
        <taxon>Rhodospirillales</taxon>
        <taxon>Rhodospirillaceae</taxon>
        <taxon>Marinibaculum</taxon>
    </lineage>
</organism>